<dbReference type="Proteomes" id="UP001163046">
    <property type="component" value="Unassembled WGS sequence"/>
</dbReference>
<feature type="coiled-coil region" evidence="1">
    <location>
        <begin position="32"/>
        <end position="99"/>
    </location>
</feature>
<feature type="coiled-coil region" evidence="1">
    <location>
        <begin position="135"/>
        <end position="232"/>
    </location>
</feature>
<keyword evidence="1" id="KW-0175">Coiled coil</keyword>
<dbReference type="PANTHER" id="PTHR21707:SF42">
    <property type="entry name" value="FLAGELLUM-ASSOCIATED COILED-COIL DOMAIN-CONTAINING PROTEIN 1"/>
    <property type="match status" value="1"/>
</dbReference>
<dbReference type="OrthoDB" id="5962793at2759"/>
<dbReference type="PANTHER" id="PTHR21707">
    <property type="entry name" value="FLAGELLUM-ASSOCIATED COILED-COIL DOMAIN-CONTAINING PROTEIN 1"/>
    <property type="match status" value="1"/>
</dbReference>
<keyword evidence="4" id="KW-1185">Reference proteome</keyword>
<protein>
    <submittedName>
        <fullName evidence="3">Uncharacterized protein</fullName>
    </submittedName>
</protein>
<evidence type="ECO:0000256" key="1">
    <source>
        <dbReference type="SAM" id="Coils"/>
    </source>
</evidence>
<accession>A0A9W9ZZ26</accession>
<proteinExistence type="predicted"/>
<dbReference type="InterPro" id="IPR026674">
    <property type="entry name" value="FLACC1"/>
</dbReference>
<comment type="caution">
    <text evidence="3">The sequence shown here is derived from an EMBL/GenBank/DDBJ whole genome shotgun (WGS) entry which is preliminary data.</text>
</comment>
<evidence type="ECO:0000313" key="3">
    <source>
        <dbReference type="EMBL" id="KAJ7390140.1"/>
    </source>
</evidence>
<organism evidence="3 4">
    <name type="scientific">Desmophyllum pertusum</name>
    <dbReference type="NCBI Taxonomy" id="174260"/>
    <lineage>
        <taxon>Eukaryota</taxon>
        <taxon>Metazoa</taxon>
        <taxon>Cnidaria</taxon>
        <taxon>Anthozoa</taxon>
        <taxon>Hexacorallia</taxon>
        <taxon>Scleractinia</taxon>
        <taxon>Caryophylliina</taxon>
        <taxon>Caryophylliidae</taxon>
        <taxon>Desmophyllum</taxon>
    </lineage>
</organism>
<dbReference type="EMBL" id="MU825420">
    <property type="protein sequence ID" value="KAJ7390140.1"/>
    <property type="molecule type" value="Genomic_DNA"/>
</dbReference>
<feature type="region of interest" description="Disordered" evidence="2">
    <location>
        <begin position="335"/>
        <end position="366"/>
    </location>
</feature>
<reference evidence="3" key="1">
    <citation type="submission" date="2023-01" db="EMBL/GenBank/DDBJ databases">
        <title>Genome assembly of the deep-sea coral Lophelia pertusa.</title>
        <authorList>
            <person name="Herrera S."/>
            <person name="Cordes E."/>
        </authorList>
    </citation>
    <scope>NUCLEOTIDE SEQUENCE</scope>
    <source>
        <strain evidence="3">USNM1676648</strain>
        <tissue evidence="3">Polyp</tissue>
    </source>
</reference>
<dbReference type="GO" id="GO:0005737">
    <property type="term" value="C:cytoplasm"/>
    <property type="evidence" value="ECO:0007669"/>
    <property type="project" value="TreeGrafter"/>
</dbReference>
<gene>
    <name evidence="3" type="ORF">OS493_027179</name>
</gene>
<name>A0A9W9ZZ26_9CNID</name>
<dbReference type="AlphaFoldDB" id="A0A9W9ZZ26"/>
<evidence type="ECO:0000313" key="4">
    <source>
        <dbReference type="Proteomes" id="UP001163046"/>
    </source>
</evidence>
<evidence type="ECO:0000256" key="2">
    <source>
        <dbReference type="SAM" id="MobiDB-lite"/>
    </source>
</evidence>
<sequence length="408" mass="48316">MKNNKDIENNFMPYYLPHPIRSQPPDEKDIVIQQLRQQIDDLTLFLEEERLNHKMNHRKTEENHRLHIEQIHDEHREHIKSVENDHDEETEKLKNSFEQQVTVATEMDYKWQRRVKELRDEHERRTEDELSKQRREMLHEKNKEIEGMNKEFQRQIQVLVEDHKKEVDNLMEKFAECVQDSEQLKSALLEMQTLKQKKQELEEKLKTKTDILRKTQMELEDKKVKLAAFEEHFAEKVEEVDNKYSMRMQGLMTDNTDLRRHYIKKCEQFFKLKTEQDTEQAVILARTRCDVSLTALRDEVQIPDVSTPQKRPLSAPGTRDEISTAEKMSAVITTENTGPTTSPRIPVHTSEPNKLKPHTSHHRDVNMYSPRTLNTSARSGLRESLVPTAVNISNQGIQNLRAQREFLS</sequence>